<keyword evidence="5 12" id="KW-0812">Transmembrane</keyword>
<dbReference type="GO" id="GO:0000287">
    <property type="term" value="F:magnesium ion binding"/>
    <property type="evidence" value="ECO:0007669"/>
    <property type="project" value="TreeGrafter"/>
</dbReference>
<dbReference type="InterPro" id="IPR045863">
    <property type="entry name" value="CorA_TM1_TM2"/>
</dbReference>
<evidence type="ECO:0000256" key="12">
    <source>
        <dbReference type="SAM" id="Phobius"/>
    </source>
</evidence>
<dbReference type="HOGENOM" id="CLU_007127_0_0_7"/>
<dbReference type="RefSeq" id="WP_015469661.1">
    <property type="nucleotide sequence ID" value="NC_020813.1"/>
</dbReference>
<protein>
    <recommendedName>
        <fullName evidence="15">Magnesium and cobalt transport protein</fullName>
    </recommendedName>
</protein>
<dbReference type="Gene3D" id="1.20.58.340">
    <property type="entry name" value="Magnesium transport protein CorA, transmembrane region"/>
    <property type="match status" value="2"/>
</dbReference>
<evidence type="ECO:0000256" key="11">
    <source>
        <dbReference type="ARBA" id="ARBA00045497"/>
    </source>
</evidence>
<dbReference type="SUPFAM" id="SSF143865">
    <property type="entry name" value="CorA soluble domain-like"/>
    <property type="match status" value="1"/>
</dbReference>
<keyword evidence="8" id="KW-0406">Ion transport</keyword>
<comment type="function">
    <text evidence="11">Mediates influx of magnesium ions. Alternates between open and closed states. Activated by low cytoplasmic Mg(2+) levels. Inactive when cytoplasmic Mg(2+) levels are high.</text>
</comment>
<keyword evidence="14" id="KW-1185">Reference proteome</keyword>
<evidence type="ECO:0000256" key="8">
    <source>
        <dbReference type="ARBA" id="ARBA00023065"/>
    </source>
</evidence>
<feature type="transmembrane region" description="Helical" evidence="12">
    <location>
        <begin position="250"/>
        <end position="270"/>
    </location>
</feature>
<dbReference type="Proteomes" id="UP000012040">
    <property type="component" value="Chromosome"/>
</dbReference>
<proteinExistence type="inferred from homology"/>
<dbReference type="InterPro" id="IPR045861">
    <property type="entry name" value="CorA_cytoplasmic_dom"/>
</dbReference>
<dbReference type="PANTHER" id="PTHR46494">
    <property type="entry name" value="CORA FAMILY METAL ION TRANSPORTER (EUROFUNG)"/>
    <property type="match status" value="1"/>
</dbReference>
<dbReference type="GO" id="GO:0050897">
    <property type="term" value="F:cobalt ion binding"/>
    <property type="evidence" value="ECO:0007669"/>
    <property type="project" value="TreeGrafter"/>
</dbReference>
<dbReference type="PANTHER" id="PTHR46494:SF1">
    <property type="entry name" value="CORA FAMILY METAL ION TRANSPORTER (EUROFUNG)"/>
    <property type="match status" value="1"/>
</dbReference>
<accession>M4VAX1</accession>
<evidence type="ECO:0008006" key="15">
    <source>
        <dbReference type="Google" id="ProtNLM"/>
    </source>
</evidence>
<evidence type="ECO:0000313" key="13">
    <source>
        <dbReference type="EMBL" id="AGH95171.1"/>
    </source>
</evidence>
<evidence type="ECO:0000256" key="7">
    <source>
        <dbReference type="ARBA" id="ARBA00022989"/>
    </source>
</evidence>
<dbReference type="PATRIC" id="fig|1184267.3.peg.970"/>
<dbReference type="OrthoDB" id="5289604at2"/>
<evidence type="ECO:0000256" key="9">
    <source>
        <dbReference type="ARBA" id="ARBA00023136"/>
    </source>
</evidence>
<dbReference type="GO" id="GO:0015095">
    <property type="term" value="F:magnesium ion transmembrane transporter activity"/>
    <property type="evidence" value="ECO:0007669"/>
    <property type="project" value="TreeGrafter"/>
</dbReference>
<evidence type="ECO:0000256" key="4">
    <source>
        <dbReference type="ARBA" id="ARBA00022475"/>
    </source>
</evidence>
<comment type="similarity">
    <text evidence="2">Belongs to the CorA metal ion transporter (MIT) (TC 1.A.35) family.</text>
</comment>
<evidence type="ECO:0000256" key="1">
    <source>
        <dbReference type="ARBA" id="ARBA00004651"/>
    </source>
</evidence>
<dbReference type="Gene3D" id="3.30.460.20">
    <property type="entry name" value="CorA soluble domain-like"/>
    <property type="match status" value="1"/>
</dbReference>
<keyword evidence="3" id="KW-0813">Transport</keyword>
<evidence type="ECO:0000256" key="2">
    <source>
        <dbReference type="ARBA" id="ARBA00009765"/>
    </source>
</evidence>
<keyword evidence="4" id="KW-1003">Cell membrane</keyword>
<evidence type="ECO:0000256" key="5">
    <source>
        <dbReference type="ARBA" id="ARBA00022692"/>
    </source>
</evidence>
<dbReference type="SUPFAM" id="SSF144083">
    <property type="entry name" value="Magnesium transport protein CorA, transmembrane region"/>
    <property type="match status" value="1"/>
</dbReference>
<comment type="catalytic activity">
    <reaction evidence="10">
        <text>Mg(2+)(in) = Mg(2+)(out)</text>
        <dbReference type="Rhea" id="RHEA:29827"/>
        <dbReference type="ChEBI" id="CHEBI:18420"/>
    </reaction>
</comment>
<dbReference type="InterPro" id="IPR002523">
    <property type="entry name" value="MgTranspt_CorA/ZnTranspt_ZntB"/>
</dbReference>
<dbReference type="KEGG" id="bex:A11Q_955"/>
<dbReference type="eggNOG" id="COG0598">
    <property type="taxonomic scope" value="Bacteria"/>
</dbReference>
<reference evidence="13 14" key="1">
    <citation type="journal article" date="2013" name="ISME J.">
        <title>By their genes ye shall know them: genomic signatures of predatory bacteria.</title>
        <authorList>
            <person name="Pasternak Z."/>
            <person name="Pietrokovski S."/>
            <person name="Rotem O."/>
            <person name="Gophna U."/>
            <person name="Lurie-Weinberger M.N."/>
            <person name="Jurkevitch E."/>
        </authorList>
    </citation>
    <scope>NUCLEOTIDE SEQUENCE [LARGE SCALE GENOMIC DNA]</scope>
    <source>
        <strain evidence="13 14">JSS</strain>
    </source>
</reference>
<dbReference type="FunFam" id="1.20.58.340:FF:000004">
    <property type="entry name" value="Magnesium transport protein CorA"/>
    <property type="match status" value="1"/>
</dbReference>
<evidence type="ECO:0000256" key="6">
    <source>
        <dbReference type="ARBA" id="ARBA00022842"/>
    </source>
</evidence>
<gene>
    <name evidence="13" type="ORF">A11Q_955</name>
</gene>
<keyword evidence="6" id="KW-0460">Magnesium</keyword>
<feature type="transmembrane region" description="Helical" evidence="12">
    <location>
        <begin position="282"/>
        <end position="303"/>
    </location>
</feature>
<dbReference type="AlphaFoldDB" id="M4VAX1"/>
<comment type="subcellular location">
    <subcellularLocation>
        <location evidence="1">Cell membrane</location>
        <topology evidence="1">Multi-pass membrane protein</topology>
    </subcellularLocation>
</comment>
<keyword evidence="7 12" id="KW-1133">Transmembrane helix</keyword>
<sequence length="322" mass="37208">MSSTEVAFGTFKWVDYLNPSKEVLRQLADEMSLPHKVLYNCLDSDYLPHIETYGNTHFLLLRLMEPNTRLNADSVQELTTKVALFVSAEKIISIHRLPLNEIGQVETRIKEAGTTESLTKQKMIALFYEQAALGFDKPLTDLEAKLDSFEQRLFNKRKSKNFLKEGFYLKRKASSFKKVLKLTLDLMGKLITKLECSQAHFQEAKDRLERSLFYAEDVYDNIQSLLNLHMAMEAQKTNEASFKTNEIMRVLTVLSIFFLPLNFLAGVFGMNFEYIPFVDHKMGFWLTILVMLLISTALLVYLLKQGWMDRPNLVSSEKEESK</sequence>
<keyword evidence="9 12" id="KW-0472">Membrane</keyword>
<organism evidence="13 14">
    <name type="scientific">Pseudobdellovibrio exovorus JSS</name>
    <dbReference type="NCBI Taxonomy" id="1184267"/>
    <lineage>
        <taxon>Bacteria</taxon>
        <taxon>Pseudomonadati</taxon>
        <taxon>Bdellovibrionota</taxon>
        <taxon>Bdellovibrionia</taxon>
        <taxon>Bdellovibrionales</taxon>
        <taxon>Pseudobdellovibrionaceae</taxon>
        <taxon>Pseudobdellovibrio</taxon>
    </lineage>
</organism>
<evidence type="ECO:0000256" key="3">
    <source>
        <dbReference type="ARBA" id="ARBA00022448"/>
    </source>
</evidence>
<dbReference type="GO" id="GO:0015087">
    <property type="term" value="F:cobalt ion transmembrane transporter activity"/>
    <property type="evidence" value="ECO:0007669"/>
    <property type="project" value="TreeGrafter"/>
</dbReference>
<dbReference type="GO" id="GO:0005886">
    <property type="term" value="C:plasma membrane"/>
    <property type="evidence" value="ECO:0007669"/>
    <property type="project" value="UniProtKB-SubCell"/>
</dbReference>
<evidence type="ECO:0000256" key="10">
    <source>
        <dbReference type="ARBA" id="ARBA00034269"/>
    </source>
</evidence>
<name>M4VAX1_9BACT</name>
<evidence type="ECO:0000313" key="14">
    <source>
        <dbReference type="Proteomes" id="UP000012040"/>
    </source>
</evidence>
<dbReference type="EMBL" id="CP003537">
    <property type="protein sequence ID" value="AGH95171.1"/>
    <property type="molecule type" value="Genomic_DNA"/>
</dbReference>
<dbReference type="STRING" id="1184267.A11Q_955"/>
<dbReference type="Pfam" id="PF01544">
    <property type="entry name" value="CorA"/>
    <property type="match status" value="1"/>
</dbReference>